<dbReference type="PaxDb" id="100226-SCO6343"/>
<accession>O86612</accession>
<dbReference type="AlphaFoldDB" id="O86612"/>
<name>O86612_STRCO</name>
<dbReference type="STRING" id="100226.gene:17764002"/>
<dbReference type="PIR" id="T29429">
    <property type="entry name" value="T29429"/>
</dbReference>
<organism evidence="1 2">
    <name type="scientific">Streptomyces coelicolor (strain ATCC BAA-471 / A3(2) / M145)</name>
    <dbReference type="NCBI Taxonomy" id="100226"/>
    <lineage>
        <taxon>Bacteria</taxon>
        <taxon>Bacillati</taxon>
        <taxon>Actinomycetota</taxon>
        <taxon>Actinomycetes</taxon>
        <taxon>Kitasatosporales</taxon>
        <taxon>Streptomycetaceae</taxon>
        <taxon>Streptomyces</taxon>
        <taxon>Streptomyces albidoflavus group</taxon>
    </lineage>
</organism>
<dbReference type="Proteomes" id="UP000001973">
    <property type="component" value="Chromosome"/>
</dbReference>
<sequence length="42" mass="4669">MTERCVSAALVMFVSIRCSGRRDMNARGTYVGCSRRSLLADE</sequence>
<dbReference type="EMBL" id="AL939127">
    <property type="protein sequence ID" value="CAA20074.1"/>
    <property type="molecule type" value="Genomic_DNA"/>
</dbReference>
<gene>
    <name evidence="1" type="ordered locus">SCO6343</name>
    <name evidence="1" type="ORF">SC3A7.11</name>
</gene>
<evidence type="ECO:0000313" key="1">
    <source>
        <dbReference type="EMBL" id="CAA20074.1"/>
    </source>
</evidence>
<dbReference type="KEGG" id="sco:SCO6343"/>
<proteinExistence type="predicted"/>
<protein>
    <submittedName>
        <fullName evidence="1">Uncharacterized protein</fullName>
    </submittedName>
</protein>
<dbReference type="InParanoid" id="O86612"/>
<reference evidence="1 2" key="1">
    <citation type="journal article" date="1996" name="Mol. Microbiol.">
        <title>A set of ordered cosmids and a detailed genetic and physical map for the 8 Mb Streptomyces coelicolor A3(2) chromosome.</title>
        <authorList>
            <person name="Redenbach M."/>
            <person name="Kieser H.M."/>
            <person name="Denapaite D."/>
            <person name="Eichner A."/>
            <person name="Cullum J."/>
            <person name="Kinashi H."/>
            <person name="Hopwood D.A."/>
        </authorList>
    </citation>
    <scope>NUCLEOTIDE SEQUENCE [LARGE SCALE GENOMIC DNA]</scope>
    <source>
        <strain evidence="2">ATCC BAA-471 / A3(2) / M145</strain>
    </source>
</reference>
<dbReference type="HOGENOM" id="CLU_3258237_0_0_11"/>
<dbReference type="EMBL" id="AL645882">
    <property type="protein sequence ID" value="CAA20074.1"/>
    <property type="molecule type" value="Genomic_DNA"/>
</dbReference>
<evidence type="ECO:0000313" key="2">
    <source>
        <dbReference type="Proteomes" id="UP000001973"/>
    </source>
</evidence>
<keyword evidence="2" id="KW-1185">Reference proteome</keyword>
<reference evidence="1 2" key="2">
    <citation type="journal article" date="2002" name="Nature">
        <title>Complete genome sequence of the model actinomycete Streptomyces coelicolor A3(2).</title>
        <authorList>
            <person name="Bentley S.D."/>
            <person name="Chater K.F."/>
            <person name="Cerdeno-Tarraga A.M."/>
            <person name="Challis G.L."/>
            <person name="Thomson N.R."/>
            <person name="James K.D."/>
            <person name="Harris D.E."/>
            <person name="Quail M.A."/>
            <person name="Kieser H."/>
            <person name="Harper D."/>
            <person name="Bateman A."/>
            <person name="Brown S."/>
            <person name="Chandra G."/>
            <person name="Chen C.W."/>
            <person name="Collins M."/>
            <person name="Cronin A."/>
            <person name="Fraser A."/>
            <person name="Goble A."/>
            <person name="Hidalgo J."/>
            <person name="Hornsby T."/>
            <person name="Howarth S."/>
            <person name="Huang C.H."/>
            <person name="Kieser T."/>
            <person name="Larke L."/>
            <person name="Murphy L."/>
            <person name="Oliver K."/>
            <person name="O'Neil S."/>
            <person name="Rabbinowitsch E."/>
            <person name="Rajandream M.A."/>
            <person name="Rutherford K."/>
            <person name="Rutter S."/>
            <person name="Seeger K."/>
            <person name="Saunders D."/>
            <person name="Sharp S."/>
            <person name="Squares R."/>
            <person name="Squares S."/>
            <person name="Taylor K."/>
            <person name="Warren T."/>
            <person name="Wietzorrek A."/>
            <person name="Woodward J."/>
            <person name="Barrell B.G."/>
            <person name="Parkhill J."/>
            <person name="Hopwood D.A."/>
        </authorList>
    </citation>
    <scope>NUCLEOTIDE SEQUENCE [LARGE SCALE GENOMIC DNA]</scope>
    <source>
        <strain evidence="2">ATCC BAA-471 / A3(2) / M145</strain>
    </source>
</reference>